<evidence type="ECO:0000256" key="1">
    <source>
        <dbReference type="SAM" id="MobiDB-lite"/>
    </source>
</evidence>
<gene>
    <name evidence="2" type="ORF">SAMN05421802_10437</name>
</gene>
<accession>A0A9X8WGE4</accession>
<protein>
    <submittedName>
        <fullName evidence="2">Uncharacterized protein</fullName>
    </submittedName>
</protein>
<organism evidence="2 3">
    <name type="scientific">Corynebacterium afermentans</name>
    <dbReference type="NCBI Taxonomy" id="38286"/>
    <lineage>
        <taxon>Bacteria</taxon>
        <taxon>Bacillati</taxon>
        <taxon>Actinomycetota</taxon>
        <taxon>Actinomycetes</taxon>
        <taxon>Mycobacteriales</taxon>
        <taxon>Corynebacteriaceae</taxon>
        <taxon>Corynebacterium</taxon>
    </lineage>
</organism>
<reference evidence="2 3" key="1">
    <citation type="submission" date="2017-01" db="EMBL/GenBank/DDBJ databases">
        <authorList>
            <person name="Varghese N."/>
            <person name="Submissions S."/>
        </authorList>
    </citation>
    <scope>NUCLEOTIDE SEQUENCE [LARGE SCALE GENOMIC DNA]</scope>
    <source>
        <strain evidence="2 3">DSM 44280</strain>
    </source>
</reference>
<feature type="region of interest" description="Disordered" evidence="1">
    <location>
        <begin position="139"/>
        <end position="164"/>
    </location>
</feature>
<dbReference type="EMBL" id="FTMH01000004">
    <property type="protein sequence ID" value="SIP99787.1"/>
    <property type="molecule type" value="Genomic_DNA"/>
</dbReference>
<dbReference type="RefSeq" id="WP_063936823.1">
    <property type="nucleotide sequence ID" value="NZ_FTMH01000004.1"/>
</dbReference>
<evidence type="ECO:0000313" key="3">
    <source>
        <dbReference type="Proteomes" id="UP000185547"/>
    </source>
</evidence>
<dbReference type="GeneID" id="83720659"/>
<evidence type="ECO:0000313" key="2">
    <source>
        <dbReference type="EMBL" id="SIP99787.1"/>
    </source>
</evidence>
<feature type="compositionally biased region" description="Basic and acidic residues" evidence="1">
    <location>
        <begin position="147"/>
        <end position="164"/>
    </location>
</feature>
<dbReference type="Proteomes" id="UP000185547">
    <property type="component" value="Unassembled WGS sequence"/>
</dbReference>
<dbReference type="AlphaFoldDB" id="A0A9X8WGE4"/>
<sequence length="164" mass="19204">MPKKHRDGIRLLTQQGLTEAQAKREIKESNEDWAWIQTWFHKKIENMTRPGAIDNYVSSLRNSRSITKTTLKVDISTELYNLINLLSCNWPTTHKSAVLTKQKIVELLLTHYLTDHTDEAIDVLTRHLEQIDNWHKATRAHQSGYRTPEDDREKPLGSEYDRPE</sequence>
<proteinExistence type="predicted"/>
<name>A0A9X8WGE4_9CORY</name>
<comment type="caution">
    <text evidence="2">The sequence shown here is derived from an EMBL/GenBank/DDBJ whole genome shotgun (WGS) entry which is preliminary data.</text>
</comment>
<keyword evidence="3" id="KW-1185">Reference proteome</keyword>